<accession>A0A5J4RP14</accession>
<sequence>MSSSNMLYGMLLYNQIKVDDAHAKVIFTNRMIELADGILRYKYLFIKDLRCKNETTNFSASN</sequence>
<gene>
    <name evidence="1" type="ORF">EZS27_016402</name>
</gene>
<comment type="caution">
    <text evidence="1">The sequence shown here is derived from an EMBL/GenBank/DDBJ whole genome shotgun (WGS) entry which is preliminary data.</text>
</comment>
<dbReference type="AlphaFoldDB" id="A0A5J4RP14"/>
<proteinExistence type="predicted"/>
<name>A0A5J4RP14_9ZZZZ</name>
<organism evidence="1">
    <name type="scientific">termite gut metagenome</name>
    <dbReference type="NCBI Taxonomy" id="433724"/>
    <lineage>
        <taxon>unclassified sequences</taxon>
        <taxon>metagenomes</taxon>
        <taxon>organismal metagenomes</taxon>
    </lineage>
</organism>
<dbReference type="EMBL" id="SNRY01000901">
    <property type="protein sequence ID" value="KAA6335364.1"/>
    <property type="molecule type" value="Genomic_DNA"/>
</dbReference>
<protein>
    <submittedName>
        <fullName evidence="1">Uncharacterized protein</fullName>
    </submittedName>
</protein>
<evidence type="ECO:0000313" key="1">
    <source>
        <dbReference type="EMBL" id="KAA6335364.1"/>
    </source>
</evidence>
<reference evidence="1" key="1">
    <citation type="submission" date="2019-03" db="EMBL/GenBank/DDBJ databases">
        <title>Single cell metagenomics reveals metabolic interactions within the superorganism composed of flagellate Streblomastix strix and complex community of Bacteroidetes bacteria on its surface.</title>
        <authorList>
            <person name="Treitli S.C."/>
            <person name="Kolisko M."/>
            <person name="Husnik F."/>
            <person name="Keeling P."/>
            <person name="Hampl V."/>
        </authorList>
    </citation>
    <scope>NUCLEOTIDE SEQUENCE</scope>
    <source>
        <strain evidence="1">STM</strain>
    </source>
</reference>